<reference evidence="7 8" key="1">
    <citation type="submission" date="2019-11" db="EMBL/GenBank/DDBJ databases">
        <title>Agromyces kandeliae sp. nov., isolated from mangrove soil.</title>
        <authorList>
            <person name="Wang R."/>
        </authorList>
    </citation>
    <scope>NUCLEOTIDE SEQUENCE [LARGE SCALE GENOMIC DNA]</scope>
    <source>
        <strain evidence="7 8">JCM 11433</strain>
    </source>
</reference>
<dbReference type="Pfam" id="PF00005">
    <property type="entry name" value="ABC_tran"/>
    <property type="match status" value="1"/>
</dbReference>
<dbReference type="PROSITE" id="PS00211">
    <property type="entry name" value="ABC_TRANSPORTER_1"/>
    <property type="match status" value="1"/>
</dbReference>
<sequence length="360" mass="37136">MSDLAIRTDGLTKRFRAQVAVDGIDLAVPRGSVFGFLGPNGSGKTTTIRMLLGLVGATAGTAQVLGTDMPKGLDDVLPRVGALVEGPAFAPFLSGAANLARFDAADRHAAPSTRARRVADALDRVGLSHAARKKAGAYSLGMKQRLGLANALLMPRDLLVLDEPTNGLDPQGTREVRSLIRSFAADGTTVFVSSHLLAEVEQLCTHVGVMSAGRLVAQGTLEEFHRSGESRVEVVTPDPEAALAVLSRLGLATDAAASVERAADATASGGSGDALVTAALPGDRNHALPDGPADDPALGPALGLRDGPAPVDRDPDGPAAEAIVAALVRDGVRVRGFAIRRTSLEQRFVELTGEGFDVVA</sequence>
<protein>
    <submittedName>
        <fullName evidence="7">ATP-binding cassette domain-containing protein</fullName>
    </submittedName>
</protein>
<evidence type="ECO:0000256" key="4">
    <source>
        <dbReference type="ARBA" id="ARBA00022840"/>
    </source>
</evidence>
<dbReference type="GO" id="GO:0005524">
    <property type="term" value="F:ATP binding"/>
    <property type="evidence" value="ECO:0007669"/>
    <property type="project" value="UniProtKB-KW"/>
</dbReference>
<dbReference type="PROSITE" id="PS50893">
    <property type="entry name" value="ABC_TRANSPORTER_2"/>
    <property type="match status" value="1"/>
</dbReference>
<dbReference type="PANTHER" id="PTHR43335:SF4">
    <property type="entry name" value="ABC TRANSPORTER, ATP-BINDING PROTEIN"/>
    <property type="match status" value="1"/>
</dbReference>
<evidence type="ECO:0000256" key="2">
    <source>
        <dbReference type="ARBA" id="ARBA00022448"/>
    </source>
</evidence>
<comment type="similarity">
    <text evidence="1">Belongs to the ABC transporter superfamily.</text>
</comment>
<keyword evidence="2" id="KW-0813">Transport</keyword>
<evidence type="ECO:0000256" key="1">
    <source>
        <dbReference type="ARBA" id="ARBA00005417"/>
    </source>
</evidence>
<evidence type="ECO:0000259" key="6">
    <source>
        <dbReference type="PROSITE" id="PS50893"/>
    </source>
</evidence>
<feature type="region of interest" description="Disordered" evidence="5">
    <location>
        <begin position="281"/>
        <end position="317"/>
    </location>
</feature>
<feature type="compositionally biased region" description="Low complexity" evidence="5">
    <location>
        <begin position="288"/>
        <end position="304"/>
    </location>
</feature>
<keyword evidence="3" id="KW-0547">Nucleotide-binding</keyword>
<evidence type="ECO:0000313" key="7">
    <source>
        <dbReference type="EMBL" id="MTH70443.1"/>
    </source>
</evidence>
<dbReference type="Gene3D" id="3.40.50.300">
    <property type="entry name" value="P-loop containing nucleotide triphosphate hydrolases"/>
    <property type="match status" value="1"/>
</dbReference>
<feature type="domain" description="ABC transporter" evidence="6">
    <location>
        <begin position="6"/>
        <end position="237"/>
    </location>
</feature>
<dbReference type="InterPro" id="IPR003593">
    <property type="entry name" value="AAA+_ATPase"/>
</dbReference>
<keyword evidence="4 7" id="KW-0067">ATP-binding</keyword>
<evidence type="ECO:0000256" key="5">
    <source>
        <dbReference type="SAM" id="MobiDB-lite"/>
    </source>
</evidence>
<dbReference type="EMBL" id="WMLB01000047">
    <property type="protein sequence ID" value="MTH70443.1"/>
    <property type="molecule type" value="Genomic_DNA"/>
</dbReference>
<dbReference type="InterPro" id="IPR017871">
    <property type="entry name" value="ABC_transporter-like_CS"/>
</dbReference>
<dbReference type="InterPro" id="IPR003439">
    <property type="entry name" value="ABC_transporter-like_ATP-bd"/>
</dbReference>
<name>A0A6I3MJM6_9MICO</name>
<organism evidence="7 8">
    <name type="scientific">Agromyces bracchium</name>
    <dbReference type="NCBI Taxonomy" id="88376"/>
    <lineage>
        <taxon>Bacteria</taxon>
        <taxon>Bacillati</taxon>
        <taxon>Actinomycetota</taxon>
        <taxon>Actinomycetes</taxon>
        <taxon>Micrococcales</taxon>
        <taxon>Microbacteriaceae</taxon>
        <taxon>Agromyces</taxon>
    </lineage>
</organism>
<dbReference type="PANTHER" id="PTHR43335">
    <property type="entry name" value="ABC TRANSPORTER, ATP-BINDING PROTEIN"/>
    <property type="match status" value="1"/>
</dbReference>
<dbReference type="Proteomes" id="UP000433071">
    <property type="component" value="Unassembled WGS sequence"/>
</dbReference>
<dbReference type="GO" id="GO:0016887">
    <property type="term" value="F:ATP hydrolysis activity"/>
    <property type="evidence" value="ECO:0007669"/>
    <property type="project" value="InterPro"/>
</dbReference>
<evidence type="ECO:0000256" key="3">
    <source>
        <dbReference type="ARBA" id="ARBA00022741"/>
    </source>
</evidence>
<dbReference type="InterPro" id="IPR027417">
    <property type="entry name" value="P-loop_NTPase"/>
</dbReference>
<keyword evidence="8" id="KW-1185">Reference proteome</keyword>
<dbReference type="SMART" id="SM00382">
    <property type="entry name" value="AAA"/>
    <property type="match status" value="1"/>
</dbReference>
<evidence type="ECO:0000313" key="8">
    <source>
        <dbReference type="Proteomes" id="UP000433071"/>
    </source>
</evidence>
<dbReference type="AlphaFoldDB" id="A0A6I3MJM6"/>
<proteinExistence type="inferred from homology"/>
<dbReference type="SUPFAM" id="SSF52540">
    <property type="entry name" value="P-loop containing nucleoside triphosphate hydrolases"/>
    <property type="match status" value="1"/>
</dbReference>
<comment type="caution">
    <text evidence="7">The sequence shown here is derived from an EMBL/GenBank/DDBJ whole genome shotgun (WGS) entry which is preliminary data.</text>
</comment>
<accession>A0A6I3MJM6</accession>
<gene>
    <name evidence="7" type="ORF">GJ743_18935</name>
</gene>
<dbReference type="RefSeq" id="WP_328289356.1">
    <property type="nucleotide sequence ID" value="NZ_BAAAIB010000005.1"/>
</dbReference>